<name>A0A972F6A7_9RHOO</name>
<organism evidence="7 8">
    <name type="scientific">Azoarcus taiwanensis</name>
    <dbReference type="NCBI Taxonomy" id="666964"/>
    <lineage>
        <taxon>Bacteria</taxon>
        <taxon>Pseudomonadati</taxon>
        <taxon>Pseudomonadota</taxon>
        <taxon>Betaproteobacteria</taxon>
        <taxon>Rhodocyclales</taxon>
        <taxon>Zoogloeaceae</taxon>
        <taxon>Azoarcus</taxon>
    </lineage>
</organism>
<comment type="caution">
    <text evidence="7">The sequence shown here is derived from an EMBL/GenBank/DDBJ whole genome shotgun (WGS) entry which is preliminary data.</text>
</comment>
<evidence type="ECO:0000256" key="4">
    <source>
        <dbReference type="ARBA" id="ARBA00040480"/>
    </source>
</evidence>
<reference evidence="7" key="1">
    <citation type="submission" date="2019-12" db="EMBL/GenBank/DDBJ databases">
        <title>Comparative genomics gives insights into the taxonomy of the Azoarcus-Aromatoleum group and reveals separate origins of nif in the plant-associated Azoarcus and non-plant-associated Aromatoleum sub-groups.</title>
        <authorList>
            <person name="Lafos M."/>
            <person name="Maluk M."/>
            <person name="Batista M."/>
            <person name="Junghare M."/>
            <person name="Carmona M."/>
            <person name="Faoro H."/>
            <person name="Cruz L.M."/>
            <person name="Battistoni F."/>
            <person name="De Souza E."/>
            <person name="Pedrosa F."/>
            <person name="Chen W.-M."/>
            <person name="Poole P.S."/>
            <person name="Dixon R.A."/>
            <person name="James E.K."/>
        </authorList>
    </citation>
    <scope>NUCLEOTIDE SEQUENCE</scope>
    <source>
        <strain evidence="7">NSC3</strain>
    </source>
</reference>
<dbReference type="PANTHER" id="PTHR42960">
    <property type="entry name" value="YCF46 PROTEIN"/>
    <property type="match status" value="1"/>
</dbReference>
<evidence type="ECO:0000256" key="5">
    <source>
        <dbReference type="SAM" id="MobiDB-lite"/>
    </source>
</evidence>
<comment type="similarity">
    <text evidence="3">Belongs to the AAA ATPase family. Highly divergent.</text>
</comment>
<evidence type="ECO:0000259" key="6">
    <source>
        <dbReference type="SMART" id="SM00382"/>
    </source>
</evidence>
<accession>A0A972F6A7</accession>
<dbReference type="Proteomes" id="UP000599523">
    <property type="component" value="Unassembled WGS sequence"/>
</dbReference>
<gene>
    <name evidence="7" type="ORF">GPA21_04465</name>
</gene>
<keyword evidence="1" id="KW-0547">Nucleotide-binding</keyword>
<dbReference type="InterPro" id="IPR003593">
    <property type="entry name" value="AAA+_ATPase"/>
</dbReference>
<dbReference type="PANTHER" id="PTHR42960:SF1">
    <property type="entry name" value="YCF46 PROTEIN"/>
    <property type="match status" value="1"/>
</dbReference>
<evidence type="ECO:0000313" key="8">
    <source>
        <dbReference type="Proteomes" id="UP000599523"/>
    </source>
</evidence>
<evidence type="ECO:0000313" key="7">
    <source>
        <dbReference type="EMBL" id="NMG02224.1"/>
    </source>
</evidence>
<sequence length="522" mass="58027">MNDLRDLTALIRSRTPVIVIETMEETRAMRLLETLAAERNLPLYRWSAAAGLVSLGSQPDVRYGSPRDPGRGPRSLELVDDEGPGTPVPESGGEIPDTRALPSALKYIDQRGRRGIYVLLDVHPYLEDPVVVRGLREIALDHAIDDRTLVLISPRMQLPPKLGRHAAHLSLSLPDEARIRELLEEEFALFERSRGRPRRNPKLEDAMVRYASGLCEEDVRQLLRQAIRNDGTLTPEDLQRAVRYKEQSLPGLSLEAPLDGVDAIGGLLRLRRWLAQRRPIFLGEVDRPGLPAPKGVLIMGVQGTGKSLTAKATAASWGLPLLKLDMGALYDKYQGETERKLREALSAAEAMQPVVMWIDEIEKAMSGGSSDQDGGVSRRVLGTLLTWMAERRARIFIVATANDVQALPPELIRKGRFDELFFVDLPDAPARETIFRIHLGRHKLALAGFDLQSLALESEGMSGAEIEQAVVSTLYEALPEGRDPDMAMLLAEIQRTRPLSVVMAEKIDQLRAWAHERCVMAD</sequence>
<dbReference type="Gene3D" id="1.10.8.60">
    <property type="match status" value="1"/>
</dbReference>
<proteinExistence type="inferred from homology"/>
<feature type="region of interest" description="Disordered" evidence="5">
    <location>
        <begin position="58"/>
        <end position="96"/>
    </location>
</feature>
<dbReference type="Pfam" id="PF00004">
    <property type="entry name" value="AAA"/>
    <property type="match status" value="1"/>
</dbReference>
<dbReference type="InterPro" id="IPR003959">
    <property type="entry name" value="ATPase_AAA_core"/>
</dbReference>
<feature type="domain" description="AAA+ ATPase" evidence="6">
    <location>
        <begin position="292"/>
        <end position="427"/>
    </location>
</feature>
<keyword evidence="8" id="KW-1185">Reference proteome</keyword>
<dbReference type="SMART" id="SM00382">
    <property type="entry name" value="AAA"/>
    <property type="match status" value="1"/>
</dbReference>
<keyword evidence="2" id="KW-0067">ATP-binding</keyword>
<protein>
    <recommendedName>
        <fullName evidence="4">Uncharacterized AAA domain-containing protein ycf46</fullName>
    </recommendedName>
</protein>
<dbReference type="SUPFAM" id="SSF52540">
    <property type="entry name" value="P-loop containing nucleoside triphosphate hydrolases"/>
    <property type="match status" value="1"/>
</dbReference>
<dbReference type="GO" id="GO:0016887">
    <property type="term" value="F:ATP hydrolysis activity"/>
    <property type="evidence" value="ECO:0007669"/>
    <property type="project" value="InterPro"/>
</dbReference>
<evidence type="ECO:0000256" key="2">
    <source>
        <dbReference type="ARBA" id="ARBA00022840"/>
    </source>
</evidence>
<dbReference type="InterPro" id="IPR027417">
    <property type="entry name" value="P-loop_NTPase"/>
</dbReference>
<dbReference type="Gene3D" id="3.40.50.300">
    <property type="entry name" value="P-loop containing nucleotide triphosphate hydrolases"/>
    <property type="match status" value="1"/>
</dbReference>
<dbReference type="AlphaFoldDB" id="A0A972F6A7"/>
<dbReference type="GO" id="GO:0005524">
    <property type="term" value="F:ATP binding"/>
    <property type="evidence" value="ECO:0007669"/>
    <property type="project" value="UniProtKB-KW"/>
</dbReference>
<dbReference type="RefSeq" id="WP_168987013.1">
    <property type="nucleotide sequence ID" value="NZ_CAWPHM010000088.1"/>
</dbReference>
<evidence type="ECO:0000256" key="1">
    <source>
        <dbReference type="ARBA" id="ARBA00022741"/>
    </source>
</evidence>
<dbReference type="InterPro" id="IPR052381">
    <property type="entry name" value="AAA_domain_protein"/>
</dbReference>
<evidence type="ECO:0000256" key="3">
    <source>
        <dbReference type="ARBA" id="ARBA00038088"/>
    </source>
</evidence>
<dbReference type="EMBL" id="WTVM01000017">
    <property type="protein sequence ID" value="NMG02224.1"/>
    <property type="molecule type" value="Genomic_DNA"/>
</dbReference>